<evidence type="ECO:0000313" key="2">
    <source>
        <dbReference type="Proteomes" id="UP000487649"/>
    </source>
</evidence>
<comment type="caution">
    <text evidence="1">The sequence shown here is derived from an EMBL/GenBank/DDBJ whole genome shotgun (WGS) entry which is preliminary data.</text>
</comment>
<dbReference type="RefSeq" id="WP_155222980.1">
    <property type="nucleotide sequence ID" value="NZ_CAJJOK010000018.1"/>
</dbReference>
<protein>
    <submittedName>
        <fullName evidence="1">Uncharacterized protein</fullName>
    </submittedName>
</protein>
<organism evidence="1 2">
    <name type="scientific">Turicibacter sanguinis</name>
    <dbReference type="NCBI Taxonomy" id="154288"/>
    <lineage>
        <taxon>Bacteria</taxon>
        <taxon>Bacillati</taxon>
        <taxon>Bacillota</taxon>
        <taxon>Erysipelotrichia</taxon>
        <taxon>Erysipelotrichales</taxon>
        <taxon>Turicibacteraceae</taxon>
        <taxon>Turicibacter</taxon>
    </lineage>
</organism>
<reference evidence="1 2" key="1">
    <citation type="journal article" date="2019" name="Nat. Med.">
        <title>A library of human gut bacterial isolates paired with longitudinal multiomics data enables mechanistic microbiome research.</title>
        <authorList>
            <person name="Poyet M."/>
            <person name="Groussin M."/>
            <person name="Gibbons S.M."/>
            <person name="Avila-Pacheco J."/>
            <person name="Jiang X."/>
            <person name="Kearney S.M."/>
            <person name="Perrotta A.R."/>
            <person name="Berdy B."/>
            <person name="Zhao S."/>
            <person name="Lieberman T.D."/>
            <person name="Swanson P.K."/>
            <person name="Smith M."/>
            <person name="Roesemann S."/>
            <person name="Alexander J.E."/>
            <person name="Rich S.A."/>
            <person name="Livny J."/>
            <person name="Vlamakis H."/>
            <person name="Clish C."/>
            <person name="Bullock K."/>
            <person name="Deik A."/>
            <person name="Scott J."/>
            <person name="Pierce K.A."/>
            <person name="Xavier R.J."/>
            <person name="Alm E.J."/>
        </authorList>
    </citation>
    <scope>NUCLEOTIDE SEQUENCE [LARGE SCALE GENOMIC DNA]</scope>
    <source>
        <strain evidence="1 2">BIOML-A198</strain>
    </source>
</reference>
<evidence type="ECO:0000313" key="1">
    <source>
        <dbReference type="EMBL" id="MTK22104.1"/>
    </source>
</evidence>
<name>A0A9X4XF20_9FIRM</name>
<gene>
    <name evidence="1" type="ORF">GMA92_11860</name>
</gene>
<dbReference type="AlphaFoldDB" id="A0A9X4XF20"/>
<dbReference type="Proteomes" id="UP000487649">
    <property type="component" value="Unassembled WGS sequence"/>
</dbReference>
<dbReference type="EMBL" id="WMQE01000030">
    <property type="protein sequence ID" value="MTK22104.1"/>
    <property type="molecule type" value="Genomic_DNA"/>
</dbReference>
<sequence>MTTQVNQNVSSLIEIEIKTEGLEKLKEYSEALATGVKLIEDSVEQLKKHEIHIVLEITKNNTTEKHPSTMTGNKITNQKDNPRTQFLKLEELCQSSVVTLNVTTQLLINYLKEQYETYGEILKRLERFKAEVLWSAEDTTGFKVTIIDRAIKLVNKEMNDLQHTNRS</sequence>
<accession>A0A9X4XF20</accession>
<proteinExistence type="predicted"/>